<gene>
    <name evidence="2" type="ORF">CBOVIS_LOCUS1333</name>
</gene>
<dbReference type="OrthoDB" id="5862488at2759"/>
<protein>
    <submittedName>
        <fullName evidence="2">Uncharacterized protein</fullName>
    </submittedName>
</protein>
<name>A0A8S1EJS4_9PELO</name>
<evidence type="ECO:0000256" key="1">
    <source>
        <dbReference type="SAM" id="SignalP"/>
    </source>
</evidence>
<reference evidence="2 3" key="1">
    <citation type="submission" date="2020-04" db="EMBL/GenBank/DDBJ databases">
        <authorList>
            <person name="Laetsch R D."/>
            <person name="Stevens L."/>
            <person name="Kumar S."/>
            <person name="Blaxter L. M."/>
        </authorList>
    </citation>
    <scope>NUCLEOTIDE SEQUENCE [LARGE SCALE GENOMIC DNA]</scope>
</reference>
<comment type="caution">
    <text evidence="2">The sequence shown here is derived from an EMBL/GenBank/DDBJ whole genome shotgun (WGS) entry which is preliminary data.</text>
</comment>
<proteinExistence type="predicted"/>
<feature type="chain" id="PRO_5035905563" evidence="1">
    <location>
        <begin position="17"/>
        <end position="206"/>
    </location>
</feature>
<keyword evidence="1" id="KW-0732">Signal</keyword>
<dbReference type="EMBL" id="CADEPM010000001">
    <property type="protein sequence ID" value="CAB3398002.1"/>
    <property type="molecule type" value="Genomic_DNA"/>
</dbReference>
<dbReference type="PROSITE" id="PS51257">
    <property type="entry name" value="PROKAR_LIPOPROTEIN"/>
    <property type="match status" value="1"/>
</dbReference>
<sequence>MLKVLVLALTTTLVESCFCPSLFTSSCGCGGYSGGYGAGYSGGYASSGYPTTGNNGYAVFYRDLTPFRQPQYYPQQQPQVLPQMYQLPNPRFLRPAPRPYVSQTAQVQPQRPPPTLITQSNVYQQPPAPVSALSQEVRVTHAPVLHEGEISEAEDYNNEEPGQEQVNLSTEEVTTTQEPFTHDNFITPAAEQSIVDHSSSGCYNNL</sequence>
<dbReference type="Proteomes" id="UP000494206">
    <property type="component" value="Unassembled WGS sequence"/>
</dbReference>
<dbReference type="AlphaFoldDB" id="A0A8S1EJS4"/>
<keyword evidence="3" id="KW-1185">Reference proteome</keyword>
<organism evidence="2 3">
    <name type="scientific">Caenorhabditis bovis</name>
    <dbReference type="NCBI Taxonomy" id="2654633"/>
    <lineage>
        <taxon>Eukaryota</taxon>
        <taxon>Metazoa</taxon>
        <taxon>Ecdysozoa</taxon>
        <taxon>Nematoda</taxon>
        <taxon>Chromadorea</taxon>
        <taxon>Rhabditida</taxon>
        <taxon>Rhabditina</taxon>
        <taxon>Rhabditomorpha</taxon>
        <taxon>Rhabditoidea</taxon>
        <taxon>Rhabditidae</taxon>
        <taxon>Peloderinae</taxon>
        <taxon>Caenorhabditis</taxon>
    </lineage>
</organism>
<accession>A0A8S1EJS4</accession>
<feature type="signal peptide" evidence="1">
    <location>
        <begin position="1"/>
        <end position="16"/>
    </location>
</feature>
<evidence type="ECO:0000313" key="2">
    <source>
        <dbReference type="EMBL" id="CAB3398002.1"/>
    </source>
</evidence>
<evidence type="ECO:0000313" key="3">
    <source>
        <dbReference type="Proteomes" id="UP000494206"/>
    </source>
</evidence>